<feature type="region of interest" description="Disordered" evidence="1">
    <location>
        <begin position="140"/>
        <end position="163"/>
    </location>
</feature>
<feature type="region of interest" description="Disordered" evidence="1">
    <location>
        <begin position="567"/>
        <end position="593"/>
    </location>
</feature>
<sequence>MMASSPWSSVVLQQISDTTAVTAMMSQSRKEREGRSNDSSPQRPRKLRNARSSLMEILHLRPNPPLSRSKSGTIKGIVGNDDVRHANVCHARSPSEGDKEILKTLRSDWMDCHRRTSLRKNTRSDSSPTNVGLMQRIFSLRRRRKSSVPDQPLDGASGDTRLRRSRLTQMEEHAAWCNNNNNAASPEVKVRHYRSMSLSPSVSSTPPLAVFGTEDEDICSSVPPSPKEGDPGEDGMTSPDVSRRQISPEMEVEIEKLIKEKTRSSRYQQDSEKGPTVKCLPSKNRKTCLYQERRKADLARATGRMAVSNPGTLRKSPDTVSSHRSSSLQPLYRKRQPQTPTHEPHTDSSSAGQRVIVQTVQLSEIITWKPVGTETKKEDSERTQPQGVDSDEVHQTVGDSSQCDQDDSQISDGHGNAHQTDTHIVDCHKQKEQNESESGSKQSENLSANVNKATGSGEVKKTATHTDGSVRIAGPLHMFMQPRRNKTPNAGSLHVGGGEERTGGGKTSHMYTEKLTLLSQDGQQKSYSSVISDGDSPVEVTVTSQQVTWVHAQCMCTDVQDNRFSFASNDSGIQQDEAPSSGETTKVSFSLSV</sequence>
<dbReference type="EMBL" id="JAODUO010000630">
    <property type="protein sequence ID" value="KAK2176922.1"/>
    <property type="molecule type" value="Genomic_DNA"/>
</dbReference>
<protein>
    <submittedName>
        <fullName evidence="2">Uncharacterized protein</fullName>
    </submittedName>
</protein>
<dbReference type="AlphaFoldDB" id="A0AAD9KSY1"/>
<feature type="compositionally biased region" description="Basic and acidic residues" evidence="1">
    <location>
        <begin position="420"/>
        <end position="434"/>
    </location>
</feature>
<gene>
    <name evidence="2" type="ORF">NP493_631g01053</name>
</gene>
<feature type="region of interest" description="Disordered" evidence="1">
    <location>
        <begin position="487"/>
        <end position="507"/>
    </location>
</feature>
<feature type="compositionally biased region" description="Polar residues" evidence="1">
    <location>
        <begin position="436"/>
        <end position="454"/>
    </location>
</feature>
<name>A0AAD9KSY1_RIDPI</name>
<organism evidence="2 3">
    <name type="scientific">Ridgeia piscesae</name>
    <name type="common">Tubeworm</name>
    <dbReference type="NCBI Taxonomy" id="27915"/>
    <lineage>
        <taxon>Eukaryota</taxon>
        <taxon>Metazoa</taxon>
        <taxon>Spiralia</taxon>
        <taxon>Lophotrochozoa</taxon>
        <taxon>Annelida</taxon>
        <taxon>Polychaeta</taxon>
        <taxon>Sedentaria</taxon>
        <taxon>Canalipalpata</taxon>
        <taxon>Sabellida</taxon>
        <taxon>Siboglinidae</taxon>
        <taxon>Ridgeia</taxon>
    </lineage>
</organism>
<evidence type="ECO:0000256" key="1">
    <source>
        <dbReference type="SAM" id="MobiDB-lite"/>
    </source>
</evidence>
<accession>A0AAD9KSY1</accession>
<reference evidence="2" key="1">
    <citation type="journal article" date="2023" name="Mol. Biol. Evol.">
        <title>Third-Generation Sequencing Reveals the Adaptive Role of the Epigenome in Three Deep-Sea Polychaetes.</title>
        <authorList>
            <person name="Perez M."/>
            <person name="Aroh O."/>
            <person name="Sun Y."/>
            <person name="Lan Y."/>
            <person name="Juniper S.K."/>
            <person name="Young C.R."/>
            <person name="Angers B."/>
            <person name="Qian P.Y."/>
        </authorList>
    </citation>
    <scope>NUCLEOTIDE SEQUENCE</scope>
    <source>
        <strain evidence="2">R07B-5</strain>
    </source>
</reference>
<proteinExistence type="predicted"/>
<feature type="region of interest" description="Disordered" evidence="1">
    <location>
        <begin position="297"/>
        <end position="354"/>
    </location>
</feature>
<comment type="caution">
    <text evidence="2">The sequence shown here is derived from an EMBL/GenBank/DDBJ whole genome shotgun (WGS) entry which is preliminary data.</text>
</comment>
<feature type="compositionally biased region" description="Low complexity" evidence="1">
    <location>
        <begin position="198"/>
        <end position="207"/>
    </location>
</feature>
<keyword evidence="3" id="KW-1185">Reference proteome</keyword>
<evidence type="ECO:0000313" key="3">
    <source>
        <dbReference type="Proteomes" id="UP001209878"/>
    </source>
</evidence>
<feature type="compositionally biased region" description="Polar residues" evidence="1">
    <location>
        <begin position="318"/>
        <end position="329"/>
    </location>
</feature>
<feature type="region of interest" description="Disordered" evidence="1">
    <location>
        <begin position="371"/>
        <end position="466"/>
    </location>
</feature>
<evidence type="ECO:0000313" key="2">
    <source>
        <dbReference type="EMBL" id="KAK2176922.1"/>
    </source>
</evidence>
<feature type="region of interest" description="Disordered" evidence="1">
    <location>
        <begin position="198"/>
        <end position="281"/>
    </location>
</feature>
<feature type="compositionally biased region" description="Polar residues" evidence="1">
    <location>
        <begin position="337"/>
        <end position="354"/>
    </location>
</feature>
<feature type="compositionally biased region" description="Basic and acidic residues" evidence="1">
    <location>
        <begin position="253"/>
        <end position="275"/>
    </location>
</feature>
<feature type="region of interest" description="Disordered" evidence="1">
    <location>
        <begin position="21"/>
        <end position="51"/>
    </location>
</feature>
<dbReference type="Proteomes" id="UP001209878">
    <property type="component" value="Unassembled WGS sequence"/>
</dbReference>